<dbReference type="PANTHER" id="PTHR11188:SF176">
    <property type="entry name" value="ARRESTIN DOMAIN-CONTAINING PROTEIN 1"/>
    <property type="match status" value="1"/>
</dbReference>
<name>A0ABP1N407_XYLVO</name>
<dbReference type="Pfam" id="PF00339">
    <property type="entry name" value="Arrestin_N"/>
    <property type="match status" value="1"/>
</dbReference>
<dbReference type="InterPro" id="IPR014756">
    <property type="entry name" value="Ig_E-set"/>
</dbReference>
<dbReference type="Gene3D" id="2.60.40.640">
    <property type="match status" value="2"/>
</dbReference>
<dbReference type="InterPro" id="IPR014752">
    <property type="entry name" value="Arrestin-like_C"/>
</dbReference>
<feature type="domain" description="Arrestin C-terminal-like" evidence="3">
    <location>
        <begin position="3"/>
        <end position="154"/>
    </location>
</feature>
<dbReference type="EMBL" id="CAXAJV020001281">
    <property type="protein sequence ID" value="CAL7934308.1"/>
    <property type="molecule type" value="Genomic_DNA"/>
</dbReference>
<comment type="similarity">
    <text evidence="1">Belongs to the arrestin family.</text>
</comment>
<dbReference type="InterPro" id="IPR011022">
    <property type="entry name" value="Arrestin_C-like"/>
</dbReference>
<accession>A0ABP1N407</accession>
<dbReference type="PANTHER" id="PTHR11188">
    <property type="entry name" value="ARRESTIN DOMAIN CONTAINING PROTEIN"/>
    <property type="match status" value="1"/>
</dbReference>
<feature type="domain" description="Arrestin C-terminal-like" evidence="3">
    <location>
        <begin position="180"/>
        <end position="312"/>
    </location>
</feature>
<evidence type="ECO:0000256" key="1">
    <source>
        <dbReference type="ARBA" id="ARBA00005298"/>
    </source>
</evidence>
<evidence type="ECO:0000256" key="2">
    <source>
        <dbReference type="ARBA" id="ARBA00022606"/>
    </source>
</evidence>
<sequence>MPSLRTFSVEFERPSATYMPGEMVSGNILVNVAKEKRIRGISVSAKGEARVRWHEYRNETNVHGNTSDCTTYSNHEEYFHLKQYVLGSNSSTSQMNIPVGSHRYPFMFQLPYNIPSSFEHNNGHIRYVVKAVIDRPWAFNHECKVAFTVVSSLNLNEHRHECYGIDDDVMQSFCCFCCIDQGKMNLHIRVPVSGYVPGQTIFVAVQYANSSSTVKITGISTKLMRKLKFRAGAPSSKEKTEKTEVKSTRDLGPFSTNGCSMLEFSVPPIPPSRLEYCSIIELDYELAVTAHVSGTHCKVERSYPLLIGTVPIYCPPSASSLDMNAVPTCSSSSTAGHAMMPMPMPTAPYPPTDFPVCDLPRLSVHSESIVVHPSKHTSVASPNWDIPPPTYEECTSGAENIMDHDESNYVYGANDPFTPRYPVFRYPAPNTRLTRDSPVESVYPSRINLLI</sequence>
<dbReference type="InterPro" id="IPR011021">
    <property type="entry name" value="Arrestin-like_N"/>
</dbReference>
<dbReference type="SUPFAM" id="SSF81296">
    <property type="entry name" value="E set domains"/>
    <property type="match status" value="2"/>
</dbReference>
<dbReference type="InterPro" id="IPR050357">
    <property type="entry name" value="Arrestin_domain-protein"/>
</dbReference>
<proteinExistence type="inferred from homology"/>
<comment type="caution">
    <text evidence="4">The sequence shown here is derived from an EMBL/GenBank/DDBJ whole genome shotgun (WGS) entry which is preliminary data.</text>
</comment>
<organism evidence="4 5">
    <name type="scientific">Xylocopa violacea</name>
    <name type="common">Violet carpenter bee</name>
    <name type="synonym">Apis violacea</name>
    <dbReference type="NCBI Taxonomy" id="135666"/>
    <lineage>
        <taxon>Eukaryota</taxon>
        <taxon>Metazoa</taxon>
        <taxon>Ecdysozoa</taxon>
        <taxon>Arthropoda</taxon>
        <taxon>Hexapoda</taxon>
        <taxon>Insecta</taxon>
        <taxon>Pterygota</taxon>
        <taxon>Neoptera</taxon>
        <taxon>Endopterygota</taxon>
        <taxon>Hymenoptera</taxon>
        <taxon>Apocrita</taxon>
        <taxon>Aculeata</taxon>
        <taxon>Apoidea</taxon>
        <taxon>Anthophila</taxon>
        <taxon>Apidae</taxon>
        <taxon>Xylocopa</taxon>
        <taxon>Xylocopa</taxon>
    </lineage>
</organism>
<dbReference type="Pfam" id="PF02752">
    <property type="entry name" value="Arrestin_C"/>
    <property type="match status" value="1"/>
</dbReference>
<keyword evidence="2" id="KW-0716">Sensory transduction</keyword>
<keyword evidence="5" id="KW-1185">Reference proteome</keyword>
<dbReference type="Proteomes" id="UP001642520">
    <property type="component" value="Unassembled WGS sequence"/>
</dbReference>
<evidence type="ECO:0000313" key="5">
    <source>
        <dbReference type="Proteomes" id="UP001642520"/>
    </source>
</evidence>
<protein>
    <recommendedName>
        <fullName evidence="3">Arrestin C-terminal-like domain-containing protein</fullName>
    </recommendedName>
</protein>
<evidence type="ECO:0000259" key="3">
    <source>
        <dbReference type="SMART" id="SM01017"/>
    </source>
</evidence>
<reference evidence="4 5" key="1">
    <citation type="submission" date="2024-08" db="EMBL/GenBank/DDBJ databases">
        <authorList>
            <person name="Will J Nash"/>
            <person name="Angela Man"/>
            <person name="Seanna McTaggart"/>
            <person name="Kendall Baker"/>
            <person name="Tom Barker"/>
            <person name="Leah Catchpole"/>
            <person name="Alex Durrant"/>
            <person name="Karim Gharbi"/>
            <person name="Naomi Irish"/>
            <person name="Gemy Kaithakottil"/>
            <person name="Debby Ku"/>
            <person name="Aaliyah Providence"/>
            <person name="Felix Shaw"/>
            <person name="David Swarbreck"/>
            <person name="Chris Watkins"/>
            <person name="Ann M. McCartney"/>
            <person name="Giulio Formenti"/>
            <person name="Alice Mouton"/>
            <person name="Noel Vella"/>
            <person name="Bjorn M von Reumont"/>
            <person name="Adriana Vella"/>
            <person name="Wilfried Haerty"/>
        </authorList>
    </citation>
    <scope>NUCLEOTIDE SEQUENCE [LARGE SCALE GENOMIC DNA]</scope>
</reference>
<dbReference type="SMART" id="SM01017">
    <property type="entry name" value="Arrestin_C"/>
    <property type="match status" value="2"/>
</dbReference>
<gene>
    <name evidence="4" type="ORF">XYLVIOL_LOCUS945</name>
</gene>
<evidence type="ECO:0000313" key="4">
    <source>
        <dbReference type="EMBL" id="CAL7934308.1"/>
    </source>
</evidence>